<protein>
    <submittedName>
        <fullName evidence="1">Uncharacterized protein</fullName>
    </submittedName>
</protein>
<dbReference type="Proteomes" id="UP001428341">
    <property type="component" value="Unassembled WGS sequence"/>
</dbReference>
<evidence type="ECO:0000313" key="2">
    <source>
        <dbReference type="Proteomes" id="UP001428341"/>
    </source>
</evidence>
<accession>A0AAP0MVU8</accession>
<dbReference type="EMBL" id="JBCGBO010000002">
    <property type="protein sequence ID" value="KAK9221718.1"/>
    <property type="molecule type" value="Genomic_DNA"/>
</dbReference>
<comment type="caution">
    <text evidence="1">The sequence shown here is derived from an EMBL/GenBank/DDBJ whole genome shotgun (WGS) entry which is preliminary data.</text>
</comment>
<sequence>MEVRGEAGVPRRSHSDAQKWRRFSWRIFSEDSLASDLPGTSSYVGYLNLCGSMRGTSSYSGVMRGTSDRVEYLKSWQTNPLTHTLTVCLAENCWGCWKLLELLALPEAAGTSARASIETASACRNCSRSRKLLELLLVRRSRPRLVVGTTRVWLLELLAFGCCLCSRLVAALACGISRLAAGTACVSH</sequence>
<reference evidence="1 2" key="1">
    <citation type="submission" date="2024-05" db="EMBL/GenBank/DDBJ databases">
        <title>Haplotype-resolved chromosome-level genome assembly of Huyou (Citrus changshanensis).</title>
        <authorList>
            <person name="Miao C."/>
            <person name="Chen W."/>
            <person name="Wu Y."/>
            <person name="Wang L."/>
            <person name="Zhao S."/>
            <person name="Grierson D."/>
            <person name="Xu C."/>
            <person name="Chen K."/>
        </authorList>
    </citation>
    <scope>NUCLEOTIDE SEQUENCE [LARGE SCALE GENOMIC DNA]</scope>
    <source>
        <strain evidence="1">01-14</strain>
        <tissue evidence="1">Leaf</tissue>
    </source>
</reference>
<dbReference type="AlphaFoldDB" id="A0AAP0MVU8"/>
<name>A0AAP0MVU8_9ROSI</name>
<gene>
    <name evidence="1" type="ORF">WN944_010147</name>
</gene>
<keyword evidence="2" id="KW-1185">Reference proteome</keyword>
<evidence type="ECO:0000313" key="1">
    <source>
        <dbReference type="EMBL" id="KAK9221718.1"/>
    </source>
</evidence>
<proteinExistence type="predicted"/>
<organism evidence="1 2">
    <name type="scientific">Citrus x changshan-huyou</name>
    <dbReference type="NCBI Taxonomy" id="2935761"/>
    <lineage>
        <taxon>Eukaryota</taxon>
        <taxon>Viridiplantae</taxon>
        <taxon>Streptophyta</taxon>
        <taxon>Embryophyta</taxon>
        <taxon>Tracheophyta</taxon>
        <taxon>Spermatophyta</taxon>
        <taxon>Magnoliopsida</taxon>
        <taxon>eudicotyledons</taxon>
        <taxon>Gunneridae</taxon>
        <taxon>Pentapetalae</taxon>
        <taxon>rosids</taxon>
        <taxon>malvids</taxon>
        <taxon>Sapindales</taxon>
        <taxon>Rutaceae</taxon>
        <taxon>Aurantioideae</taxon>
        <taxon>Citrus</taxon>
    </lineage>
</organism>